<protein>
    <submittedName>
        <fullName evidence="3">Predicted nuclease of restriction endonuclease-like (RecB) superfamily, DUF1016 family</fullName>
    </submittedName>
</protein>
<accession>A0A1G7LNU3</accession>
<dbReference type="EMBL" id="FNAN01000011">
    <property type="protein sequence ID" value="SDF51061.1"/>
    <property type="molecule type" value="Genomic_DNA"/>
</dbReference>
<evidence type="ECO:0000259" key="2">
    <source>
        <dbReference type="Pfam" id="PF17761"/>
    </source>
</evidence>
<dbReference type="Proteomes" id="UP000198748">
    <property type="component" value="Unassembled WGS sequence"/>
</dbReference>
<dbReference type="InterPro" id="IPR053148">
    <property type="entry name" value="PD-DEXK-like_domain"/>
</dbReference>
<dbReference type="GO" id="GO:0003676">
    <property type="term" value="F:nucleic acid binding"/>
    <property type="evidence" value="ECO:0007669"/>
    <property type="project" value="InterPro"/>
</dbReference>
<evidence type="ECO:0000259" key="1">
    <source>
        <dbReference type="Pfam" id="PF06250"/>
    </source>
</evidence>
<sequence length="294" mass="34191">MTFENVSLRYDDFLQKIKSEIRLARFKANVAANSALLDVYWQIGSWILHQQNKSRWGAKIIDKLSRDLRKEFPDMQGLSTRNLKYMRQFALAYPDQEFVQVILAQISWYHHITLLNKVKNDAERHFYIAEAHKNGWSRDVMVAQIDSSYYQRKGKAITNFSSALSSPQSDLAQQMTKDPYIFDFLALTDQCQEKELEDALTNHVMKVLLELGAGFAFVGKQFQIEVDKQPFYIDLLFYHLKLRCYVVVELKKGKFLPEYAGKLNFYLSLADERLKTDFDAPSIGLLICQEKIAS</sequence>
<feature type="domain" description="YhcG N-terminal" evidence="2">
    <location>
        <begin position="16"/>
        <end position="152"/>
    </location>
</feature>
<dbReference type="STRING" id="659014.SAMN04487996_11138"/>
<dbReference type="GO" id="GO:0004519">
    <property type="term" value="F:endonuclease activity"/>
    <property type="evidence" value="ECO:0007669"/>
    <property type="project" value="UniProtKB-KW"/>
</dbReference>
<reference evidence="4" key="1">
    <citation type="submission" date="2016-10" db="EMBL/GenBank/DDBJ databases">
        <authorList>
            <person name="Varghese N."/>
            <person name="Submissions S."/>
        </authorList>
    </citation>
    <scope>NUCLEOTIDE SEQUENCE [LARGE SCALE GENOMIC DNA]</scope>
    <source>
        <strain evidence="4">DSM 25329</strain>
    </source>
</reference>
<dbReference type="InterPro" id="IPR011856">
    <property type="entry name" value="tRNA_endonuc-like_dom_sf"/>
</dbReference>
<name>A0A1G7LNU3_9BACT</name>
<dbReference type="InterPro" id="IPR009362">
    <property type="entry name" value="YhcG_C"/>
</dbReference>
<dbReference type="RefSeq" id="WP_229212748.1">
    <property type="nucleotide sequence ID" value="NZ_FNAN01000011.1"/>
</dbReference>
<keyword evidence="3" id="KW-0255">Endonuclease</keyword>
<organism evidence="3 4">
    <name type="scientific">Dyadobacter soli</name>
    <dbReference type="NCBI Taxonomy" id="659014"/>
    <lineage>
        <taxon>Bacteria</taxon>
        <taxon>Pseudomonadati</taxon>
        <taxon>Bacteroidota</taxon>
        <taxon>Cytophagia</taxon>
        <taxon>Cytophagales</taxon>
        <taxon>Spirosomataceae</taxon>
        <taxon>Dyadobacter</taxon>
    </lineage>
</organism>
<evidence type="ECO:0000313" key="3">
    <source>
        <dbReference type="EMBL" id="SDF51061.1"/>
    </source>
</evidence>
<evidence type="ECO:0000313" key="4">
    <source>
        <dbReference type="Proteomes" id="UP000198748"/>
    </source>
</evidence>
<gene>
    <name evidence="3" type="ORF">SAMN04487996_11138</name>
</gene>
<dbReference type="Gene3D" id="3.40.1350.10">
    <property type="match status" value="1"/>
</dbReference>
<feature type="domain" description="YhcG PDDEXK nuclease" evidence="1">
    <location>
        <begin position="173"/>
        <end position="291"/>
    </location>
</feature>
<keyword evidence="3" id="KW-0378">Hydrolase</keyword>
<keyword evidence="3" id="KW-0540">Nuclease</keyword>
<dbReference type="PANTHER" id="PTHR30547">
    <property type="entry name" value="UNCHARACTERIZED PROTEIN YHCG-RELATED"/>
    <property type="match status" value="1"/>
</dbReference>
<dbReference type="AlphaFoldDB" id="A0A1G7LNU3"/>
<dbReference type="InterPro" id="IPR041527">
    <property type="entry name" value="YhcG_N"/>
</dbReference>
<dbReference type="Pfam" id="PF06250">
    <property type="entry name" value="YhcG_C"/>
    <property type="match status" value="1"/>
</dbReference>
<proteinExistence type="predicted"/>
<dbReference type="Pfam" id="PF17761">
    <property type="entry name" value="DUF1016_N"/>
    <property type="match status" value="1"/>
</dbReference>
<dbReference type="PANTHER" id="PTHR30547:SF5">
    <property type="entry name" value="NUCLEASE YHCG-RELATED"/>
    <property type="match status" value="1"/>
</dbReference>
<keyword evidence="4" id="KW-1185">Reference proteome</keyword>